<dbReference type="EMBL" id="DTDJ01000037">
    <property type="protein sequence ID" value="HGL17848.1"/>
    <property type="molecule type" value="Genomic_DNA"/>
</dbReference>
<feature type="transmembrane region" description="Helical" evidence="6">
    <location>
        <begin position="112"/>
        <end position="137"/>
    </location>
</feature>
<dbReference type="Pfam" id="PF03706">
    <property type="entry name" value="LPG_synthase_TM"/>
    <property type="match status" value="1"/>
</dbReference>
<feature type="transmembrane region" description="Helical" evidence="6">
    <location>
        <begin position="215"/>
        <end position="239"/>
    </location>
</feature>
<reference evidence="7" key="1">
    <citation type="journal article" date="2020" name="mSystems">
        <title>Genome- and Community-Level Interaction Insights into Carbon Utilization and Element Cycling Functions of Hydrothermarchaeota in Hydrothermal Sediment.</title>
        <authorList>
            <person name="Zhou Z."/>
            <person name="Liu Y."/>
            <person name="Xu W."/>
            <person name="Pan J."/>
            <person name="Luo Z.H."/>
            <person name="Li M."/>
        </authorList>
    </citation>
    <scope>NUCLEOTIDE SEQUENCE [LARGE SCALE GENOMIC DNA]</scope>
    <source>
        <strain evidence="7">SpSt-69</strain>
    </source>
</reference>
<sequence>MKARIKVLFATLIAVMLVIFLLSQIQLSNLIKALTSLSPSCLFFGFICYLFSCLFRALRFYFLLNKEISLKDLFNVVCVHNAMNNIMPARTGELAYIYLLSKHHNRKIGEGLATLFIARIFDLISVSILFFISFLTLEGVSSFIIKLFLPVFSFLILTVSLFIFLLHFGKSFLNTFKKILRKLKIEERALIAYLLRKGEEVTEFLEKIKGERKQFFIILIFTSFGTWLFLYSMNYIIALSVGLEFSFFEILFASTFAILTTILPIQGVGGFGTVEGGIALGFLTIGLNKEDAIILGFIYHIVYWLYFSVLGLFGFMNLKKR</sequence>
<keyword evidence="2" id="KW-1003">Cell membrane</keyword>
<evidence type="ECO:0000313" key="7">
    <source>
        <dbReference type="EMBL" id="HGL17848.1"/>
    </source>
</evidence>
<evidence type="ECO:0000256" key="5">
    <source>
        <dbReference type="ARBA" id="ARBA00023136"/>
    </source>
</evidence>
<evidence type="ECO:0000256" key="2">
    <source>
        <dbReference type="ARBA" id="ARBA00022475"/>
    </source>
</evidence>
<dbReference type="NCBIfam" id="TIGR00374">
    <property type="entry name" value="flippase-like domain"/>
    <property type="match status" value="1"/>
</dbReference>
<feature type="transmembrane region" description="Helical" evidence="6">
    <location>
        <begin position="293"/>
        <end position="315"/>
    </location>
</feature>
<dbReference type="AlphaFoldDB" id="A0A7V4E4P9"/>
<evidence type="ECO:0000256" key="4">
    <source>
        <dbReference type="ARBA" id="ARBA00022989"/>
    </source>
</evidence>
<gene>
    <name evidence="7" type="ORF">ENU66_05950</name>
</gene>
<dbReference type="InterPro" id="IPR022791">
    <property type="entry name" value="L-PG_synthase/AglD"/>
</dbReference>
<accession>A0A7V4E4P9</accession>
<protein>
    <submittedName>
        <fullName evidence="7">Flippase-like domain-containing protein</fullName>
    </submittedName>
</protein>
<dbReference type="PANTHER" id="PTHR39087:SF2">
    <property type="entry name" value="UPF0104 MEMBRANE PROTEIN MJ1595"/>
    <property type="match status" value="1"/>
</dbReference>
<organism evidence="7">
    <name type="scientific">candidate division WOR-3 bacterium</name>
    <dbReference type="NCBI Taxonomy" id="2052148"/>
    <lineage>
        <taxon>Bacteria</taxon>
        <taxon>Bacteria division WOR-3</taxon>
    </lineage>
</organism>
<feature type="transmembrane region" description="Helical" evidence="6">
    <location>
        <begin position="43"/>
        <end position="64"/>
    </location>
</feature>
<evidence type="ECO:0000256" key="6">
    <source>
        <dbReference type="SAM" id="Phobius"/>
    </source>
</evidence>
<comment type="subcellular location">
    <subcellularLocation>
        <location evidence="1">Cell membrane</location>
        <topology evidence="1">Multi-pass membrane protein</topology>
    </subcellularLocation>
</comment>
<evidence type="ECO:0000256" key="1">
    <source>
        <dbReference type="ARBA" id="ARBA00004651"/>
    </source>
</evidence>
<proteinExistence type="predicted"/>
<name>A0A7V4E4P9_UNCW3</name>
<feature type="transmembrane region" description="Helical" evidence="6">
    <location>
        <begin position="245"/>
        <end position="263"/>
    </location>
</feature>
<keyword evidence="4 6" id="KW-1133">Transmembrane helix</keyword>
<feature type="transmembrane region" description="Helical" evidence="6">
    <location>
        <begin position="270"/>
        <end position="287"/>
    </location>
</feature>
<evidence type="ECO:0000256" key="3">
    <source>
        <dbReference type="ARBA" id="ARBA00022692"/>
    </source>
</evidence>
<comment type="caution">
    <text evidence="7">The sequence shown here is derived from an EMBL/GenBank/DDBJ whole genome shotgun (WGS) entry which is preliminary data.</text>
</comment>
<dbReference type="GO" id="GO:0005886">
    <property type="term" value="C:plasma membrane"/>
    <property type="evidence" value="ECO:0007669"/>
    <property type="project" value="UniProtKB-SubCell"/>
</dbReference>
<feature type="transmembrane region" description="Helical" evidence="6">
    <location>
        <begin position="143"/>
        <end position="168"/>
    </location>
</feature>
<keyword evidence="5 6" id="KW-0472">Membrane</keyword>
<dbReference type="PANTHER" id="PTHR39087">
    <property type="entry name" value="UPF0104 MEMBRANE PROTEIN MJ1595"/>
    <property type="match status" value="1"/>
</dbReference>
<keyword evidence="3 6" id="KW-0812">Transmembrane</keyword>